<evidence type="ECO:0000313" key="2">
    <source>
        <dbReference type="Proteomes" id="UP000249146"/>
    </source>
</evidence>
<evidence type="ECO:0000313" key="1">
    <source>
        <dbReference type="EMBL" id="RAL68950.1"/>
    </source>
</evidence>
<accession>A0A328EJT1</accession>
<sequence length="68" mass="7941">MVLKFFLYLFIIHVYAGIGDASNHLVFVQPAFYLKFTFISRIAQSVVNDINNYLLLKKLLQEQAIENF</sequence>
<protein>
    <submittedName>
        <fullName evidence="1">Uncharacterized protein</fullName>
    </submittedName>
</protein>
<dbReference type="EMBL" id="QGLC01000018">
    <property type="protein sequence ID" value="RAL68950.1"/>
    <property type="molecule type" value="Genomic_DNA"/>
</dbReference>
<dbReference type="Proteomes" id="UP000249146">
    <property type="component" value="Unassembled WGS sequence"/>
</dbReference>
<gene>
    <name evidence="1" type="ORF">C1G87_1429</name>
</gene>
<name>A0A328EJT1_9CHLR</name>
<proteinExistence type="predicted"/>
<reference evidence="1 2" key="1">
    <citation type="submission" date="2018-05" db="EMBL/GenBank/DDBJ databases">
        <title>Draft genome sequences of Dehalococcoides mccartyi strains RC and KS.</title>
        <authorList>
            <person name="Higgins S.A."/>
            <person name="Padilla-Crespo E."/>
            <person name="Loeffler F.E."/>
        </authorList>
    </citation>
    <scope>NUCLEOTIDE SEQUENCE [LARGE SCALE GENOMIC DNA]</scope>
    <source>
        <strain evidence="1 2">RC</strain>
    </source>
</reference>
<organism evidence="1 2">
    <name type="scientific">Dehalococcoides mccartyi</name>
    <dbReference type="NCBI Taxonomy" id="61435"/>
    <lineage>
        <taxon>Bacteria</taxon>
        <taxon>Bacillati</taxon>
        <taxon>Chloroflexota</taxon>
        <taxon>Dehalococcoidia</taxon>
        <taxon>Dehalococcoidales</taxon>
        <taxon>Dehalococcoidaceae</taxon>
        <taxon>Dehalococcoides</taxon>
    </lineage>
</organism>
<dbReference type="AlphaFoldDB" id="A0A328EJT1"/>
<comment type="caution">
    <text evidence="1">The sequence shown here is derived from an EMBL/GenBank/DDBJ whole genome shotgun (WGS) entry which is preliminary data.</text>
</comment>